<dbReference type="AlphaFoldDB" id="A0A386ZF83"/>
<evidence type="ECO:0000256" key="1">
    <source>
        <dbReference type="SAM" id="MobiDB-lite"/>
    </source>
</evidence>
<accession>A0A386ZF83</accession>
<evidence type="ECO:0000313" key="3">
    <source>
        <dbReference type="Proteomes" id="UP000267164"/>
    </source>
</evidence>
<keyword evidence="3" id="KW-1185">Reference proteome</keyword>
<dbReference type="KEGG" id="nyu:D7D52_22065"/>
<dbReference type="EMBL" id="CP032568">
    <property type="protein sequence ID" value="AYF76077.1"/>
    <property type="molecule type" value="Genomic_DNA"/>
</dbReference>
<organism evidence="2 3">
    <name type="scientific">Nocardia yunnanensis</name>
    <dbReference type="NCBI Taxonomy" id="2382165"/>
    <lineage>
        <taxon>Bacteria</taxon>
        <taxon>Bacillati</taxon>
        <taxon>Actinomycetota</taxon>
        <taxon>Actinomycetes</taxon>
        <taxon>Mycobacteriales</taxon>
        <taxon>Nocardiaceae</taxon>
        <taxon>Nocardia</taxon>
    </lineage>
</organism>
<gene>
    <name evidence="2" type="ORF">D7D52_22065</name>
</gene>
<feature type="region of interest" description="Disordered" evidence="1">
    <location>
        <begin position="576"/>
        <end position="629"/>
    </location>
</feature>
<protein>
    <submittedName>
        <fullName evidence="2">Uncharacterized protein</fullName>
    </submittedName>
</protein>
<sequence length="629" mass="68513">MPAPLAQLCNAVIDLLERTGHTNKQILAATELPMSPQTLTRYLLGQNKTPLPAAVVEQLVDYAATALRTDPDTLYTELPVLREHAGPHLSSKEVAHRERLDSEVLERAGWLWELIMDGREHLAAVALDGVFLSDPPAIGQALLLIAANDRGAADALLYATAELYGPDRAAALAALVWPPTGTEQSPTQYTRTPPPEFTWSLWQPRHKELFTKVDASPQIGRRLNALIRRLDVEPAAAELAALVSDSGADTALAVLYGIAYALPRKCKNDGFVQATMVLDAMAADPEYHDAVHAIMTALLTAARAQSSHQDRDRLIEGLADSTLDFLLERFGRVLVLNRSSAAYANLRDLLNAISDNPGNRDNRKVLALLRASESDSAVHILAALNHDQSYWLARMAATDTPRTTVFITTVAKQSLHRGDDASVELLGLLGEAVLNLNLVKPVAAADLEVLMQVVSYALSFNPRVIEGDLVNSAGRAFTRLERQQAQSLLLSVFSGPVSKPNLERVWQSIFDQAPGRARELMKFTAALSPPLASFLARQLAATSDRPLSWDAVTHHAGSADRRAVQQAINEAFELHISPQQAEETPPVIPPRPAKTSEAQATVKQPPPALPRPAATSTPAVPRRRWWSRL</sequence>
<evidence type="ECO:0000313" key="2">
    <source>
        <dbReference type="EMBL" id="AYF76077.1"/>
    </source>
</evidence>
<proteinExistence type="predicted"/>
<name>A0A386ZF83_9NOCA</name>
<dbReference type="Proteomes" id="UP000267164">
    <property type="component" value="Chromosome"/>
</dbReference>
<reference evidence="2 3" key="1">
    <citation type="submission" date="2018-09" db="EMBL/GenBank/DDBJ databases">
        <title>Nocardia yunnanensis sp. nov., an actinomycete isolated from a soil sample.</title>
        <authorList>
            <person name="Zhang J."/>
        </authorList>
    </citation>
    <scope>NUCLEOTIDE SEQUENCE [LARGE SCALE GENOMIC DNA]</scope>
    <source>
        <strain evidence="2 3">CFHS0054</strain>
    </source>
</reference>